<sequence length="269" mass="30513">MPKPSRSKAQTDYTWNQPVEFIFTRGKQFNRHNGRDIFDAVKARIEIKNLLDMQGGVIIEFFSSFGLKISDLDDEEPKQKEAKEPVTQLETDAVRHPEDAAKLQGHLTFYTDHLRCVIKDISEYPNSSEELQNILNANGYNTNPSTDLPNNQTSSNSEEVSMEVTEESQTEPSPTDETFKLPPKHLTFRGQTQDTITLGPETNNQFTPLSNMYTTNSEAIPEQEKRFLPFFITPNGSWSETCKFLTPSVESLNISLSKGHFLKLSVNSE</sequence>
<organism evidence="2 3">
    <name type="scientific">Caerostris extrusa</name>
    <name type="common">Bark spider</name>
    <name type="synonym">Caerostris bankana</name>
    <dbReference type="NCBI Taxonomy" id="172846"/>
    <lineage>
        <taxon>Eukaryota</taxon>
        <taxon>Metazoa</taxon>
        <taxon>Ecdysozoa</taxon>
        <taxon>Arthropoda</taxon>
        <taxon>Chelicerata</taxon>
        <taxon>Arachnida</taxon>
        <taxon>Araneae</taxon>
        <taxon>Araneomorphae</taxon>
        <taxon>Entelegynae</taxon>
        <taxon>Araneoidea</taxon>
        <taxon>Araneidae</taxon>
        <taxon>Caerostris</taxon>
    </lineage>
</organism>
<feature type="region of interest" description="Disordered" evidence="1">
    <location>
        <begin position="136"/>
        <end position="183"/>
    </location>
</feature>
<evidence type="ECO:0000256" key="1">
    <source>
        <dbReference type="SAM" id="MobiDB-lite"/>
    </source>
</evidence>
<feature type="compositionally biased region" description="Polar residues" evidence="1">
    <location>
        <begin position="136"/>
        <end position="152"/>
    </location>
</feature>
<comment type="caution">
    <text evidence="2">The sequence shown here is derived from an EMBL/GenBank/DDBJ whole genome shotgun (WGS) entry which is preliminary data.</text>
</comment>
<gene>
    <name evidence="2" type="ORF">CEXT_710971</name>
</gene>
<dbReference type="EMBL" id="BPLR01011490">
    <property type="protein sequence ID" value="GIY46870.1"/>
    <property type="molecule type" value="Genomic_DNA"/>
</dbReference>
<evidence type="ECO:0000313" key="2">
    <source>
        <dbReference type="EMBL" id="GIY46870.1"/>
    </source>
</evidence>
<proteinExistence type="predicted"/>
<feature type="compositionally biased region" description="Acidic residues" evidence="1">
    <location>
        <begin position="160"/>
        <end position="169"/>
    </location>
</feature>
<protein>
    <submittedName>
        <fullName evidence="2">Uncharacterized protein</fullName>
    </submittedName>
</protein>
<evidence type="ECO:0000313" key="3">
    <source>
        <dbReference type="Proteomes" id="UP001054945"/>
    </source>
</evidence>
<name>A0AAV4TL65_CAEEX</name>
<dbReference type="AlphaFoldDB" id="A0AAV4TL65"/>
<accession>A0AAV4TL65</accession>
<dbReference type="Proteomes" id="UP001054945">
    <property type="component" value="Unassembled WGS sequence"/>
</dbReference>
<reference evidence="2 3" key="1">
    <citation type="submission" date="2021-06" db="EMBL/GenBank/DDBJ databases">
        <title>Caerostris extrusa draft genome.</title>
        <authorList>
            <person name="Kono N."/>
            <person name="Arakawa K."/>
        </authorList>
    </citation>
    <scope>NUCLEOTIDE SEQUENCE [LARGE SCALE GENOMIC DNA]</scope>
</reference>
<keyword evidence="3" id="KW-1185">Reference proteome</keyword>